<dbReference type="OrthoDB" id="3698019at2"/>
<protein>
    <submittedName>
        <fullName evidence="3">Uncharacterized protein</fullName>
    </submittedName>
</protein>
<proteinExistence type="predicted"/>
<accession>A0A1H1FZP3</accession>
<evidence type="ECO:0000256" key="2">
    <source>
        <dbReference type="SAM" id="Phobius"/>
    </source>
</evidence>
<dbReference type="Proteomes" id="UP000199301">
    <property type="component" value="Unassembled WGS sequence"/>
</dbReference>
<gene>
    <name evidence="3" type="ORF">SAMN04489718_3335</name>
</gene>
<keyword evidence="2" id="KW-1133">Transmembrane helix</keyword>
<keyword evidence="4" id="KW-1185">Reference proteome</keyword>
<feature type="region of interest" description="Disordered" evidence="1">
    <location>
        <begin position="65"/>
        <end position="150"/>
    </location>
</feature>
<feature type="region of interest" description="Disordered" evidence="1">
    <location>
        <begin position="168"/>
        <end position="214"/>
    </location>
</feature>
<evidence type="ECO:0000256" key="1">
    <source>
        <dbReference type="SAM" id="MobiDB-lite"/>
    </source>
</evidence>
<dbReference type="EMBL" id="FNKO01000002">
    <property type="protein sequence ID" value="SDR06424.1"/>
    <property type="molecule type" value="Genomic_DNA"/>
</dbReference>
<feature type="compositionally biased region" description="Low complexity" evidence="1">
    <location>
        <begin position="127"/>
        <end position="137"/>
    </location>
</feature>
<keyword evidence="2" id="KW-0812">Transmembrane</keyword>
<keyword evidence="2" id="KW-0472">Membrane</keyword>
<evidence type="ECO:0000313" key="3">
    <source>
        <dbReference type="EMBL" id="SDR06424.1"/>
    </source>
</evidence>
<organism evidence="3 4">
    <name type="scientific">Actinopolyspora saharensis</name>
    <dbReference type="NCBI Taxonomy" id="995062"/>
    <lineage>
        <taxon>Bacteria</taxon>
        <taxon>Bacillati</taxon>
        <taxon>Actinomycetota</taxon>
        <taxon>Actinomycetes</taxon>
        <taxon>Actinopolysporales</taxon>
        <taxon>Actinopolysporaceae</taxon>
        <taxon>Actinopolyspora</taxon>
    </lineage>
</organism>
<feature type="transmembrane region" description="Helical" evidence="2">
    <location>
        <begin position="40"/>
        <end position="64"/>
    </location>
</feature>
<name>A0A1H1FZP3_9ACTN</name>
<sequence>MQERDLTELFREAAEAAPEATFDENDVARASRRVTARRRIGAVGGSTAVLAVLVTGVGFGAGWFEPEVSTRADPPPSASAPEGPEPRSGGADEAPTMLSVPGGGTSSECGPPDQRLAGELSEELPEVSEASAPVAAADCPPEAKTASFQLSRGQASGNVAVVLSPAAAAPDGGDAELERKDDGGVEVTVRASSGRELTLRSSPDSGGPAPYAGQLRDIAERLAGEL</sequence>
<dbReference type="AlphaFoldDB" id="A0A1H1FZP3"/>
<dbReference type="STRING" id="995062.SAMN04489718_3335"/>
<dbReference type="RefSeq" id="WP_092525372.1">
    <property type="nucleotide sequence ID" value="NZ_FNKO01000002.1"/>
</dbReference>
<evidence type="ECO:0000313" key="4">
    <source>
        <dbReference type="Proteomes" id="UP000199301"/>
    </source>
</evidence>
<reference evidence="4" key="1">
    <citation type="submission" date="2016-10" db="EMBL/GenBank/DDBJ databases">
        <authorList>
            <person name="Varghese N."/>
            <person name="Submissions S."/>
        </authorList>
    </citation>
    <scope>NUCLEOTIDE SEQUENCE [LARGE SCALE GENOMIC DNA]</scope>
    <source>
        <strain evidence="4">DSM 45459</strain>
    </source>
</reference>